<gene>
    <name evidence="3" type="ordered locus">Hoch_3611</name>
</gene>
<dbReference type="InterPro" id="IPR050923">
    <property type="entry name" value="Cell_Proc_Reg/RNA_Proc"/>
</dbReference>
<feature type="compositionally biased region" description="Pro residues" evidence="1">
    <location>
        <begin position="105"/>
        <end position="115"/>
    </location>
</feature>
<dbReference type="HOGENOM" id="CLU_996653_0_0_7"/>
<accession>D0LX71</accession>
<feature type="region of interest" description="Disordered" evidence="1">
    <location>
        <begin position="66"/>
        <end position="115"/>
    </location>
</feature>
<dbReference type="Gene3D" id="2.60.200.20">
    <property type="match status" value="1"/>
</dbReference>
<dbReference type="OrthoDB" id="151099at2"/>
<evidence type="ECO:0000313" key="3">
    <source>
        <dbReference type="EMBL" id="ACY16113.1"/>
    </source>
</evidence>
<feature type="domain" description="FHA" evidence="2">
    <location>
        <begin position="207"/>
        <end position="256"/>
    </location>
</feature>
<evidence type="ECO:0000256" key="1">
    <source>
        <dbReference type="SAM" id="MobiDB-lite"/>
    </source>
</evidence>
<dbReference type="KEGG" id="hoh:Hoch_3611"/>
<dbReference type="eggNOG" id="COG1716">
    <property type="taxonomic scope" value="Bacteria"/>
</dbReference>
<organism evidence="3 4">
    <name type="scientific">Haliangium ochraceum (strain DSM 14365 / JCM 11303 / SMP-2)</name>
    <dbReference type="NCBI Taxonomy" id="502025"/>
    <lineage>
        <taxon>Bacteria</taxon>
        <taxon>Pseudomonadati</taxon>
        <taxon>Myxococcota</taxon>
        <taxon>Polyangia</taxon>
        <taxon>Haliangiales</taxon>
        <taxon>Kofleriaceae</taxon>
        <taxon>Haliangium</taxon>
    </lineage>
</organism>
<dbReference type="InterPro" id="IPR008984">
    <property type="entry name" value="SMAD_FHA_dom_sf"/>
</dbReference>
<dbReference type="SUPFAM" id="SSF49879">
    <property type="entry name" value="SMAD/FHA domain"/>
    <property type="match status" value="1"/>
</dbReference>
<dbReference type="RefSeq" id="WP_012828712.1">
    <property type="nucleotide sequence ID" value="NC_013440.1"/>
</dbReference>
<dbReference type="InterPro" id="IPR000253">
    <property type="entry name" value="FHA_dom"/>
</dbReference>
<reference evidence="3 4" key="1">
    <citation type="journal article" date="2010" name="Stand. Genomic Sci.">
        <title>Complete genome sequence of Haliangium ochraceum type strain (SMP-2).</title>
        <authorList>
            <consortium name="US DOE Joint Genome Institute (JGI-PGF)"/>
            <person name="Ivanova N."/>
            <person name="Daum C."/>
            <person name="Lang E."/>
            <person name="Abt B."/>
            <person name="Kopitz M."/>
            <person name="Saunders E."/>
            <person name="Lapidus A."/>
            <person name="Lucas S."/>
            <person name="Glavina Del Rio T."/>
            <person name="Nolan M."/>
            <person name="Tice H."/>
            <person name="Copeland A."/>
            <person name="Cheng J.F."/>
            <person name="Chen F."/>
            <person name="Bruce D."/>
            <person name="Goodwin L."/>
            <person name="Pitluck S."/>
            <person name="Mavromatis K."/>
            <person name="Pati A."/>
            <person name="Mikhailova N."/>
            <person name="Chen A."/>
            <person name="Palaniappan K."/>
            <person name="Land M."/>
            <person name="Hauser L."/>
            <person name="Chang Y.J."/>
            <person name="Jeffries C.D."/>
            <person name="Detter J.C."/>
            <person name="Brettin T."/>
            <person name="Rohde M."/>
            <person name="Goker M."/>
            <person name="Bristow J."/>
            <person name="Markowitz V."/>
            <person name="Eisen J.A."/>
            <person name="Hugenholtz P."/>
            <person name="Kyrpides N.C."/>
            <person name="Klenk H.P."/>
        </authorList>
    </citation>
    <scope>NUCLEOTIDE SEQUENCE [LARGE SCALE GENOMIC DNA]</scope>
    <source>
        <strain evidence="4">DSM 14365 / CIP 107738 / JCM 11303 / AJ 13395 / SMP-2</strain>
    </source>
</reference>
<dbReference type="PANTHER" id="PTHR23308">
    <property type="entry name" value="NUCLEAR INHIBITOR OF PROTEIN PHOSPHATASE-1"/>
    <property type="match status" value="1"/>
</dbReference>
<feature type="compositionally biased region" description="Low complexity" evidence="1">
    <location>
        <begin position="66"/>
        <end position="104"/>
    </location>
</feature>
<proteinExistence type="predicted"/>
<keyword evidence="4" id="KW-1185">Reference proteome</keyword>
<dbReference type="EMBL" id="CP001804">
    <property type="protein sequence ID" value="ACY16113.1"/>
    <property type="molecule type" value="Genomic_DNA"/>
</dbReference>
<dbReference type="SMART" id="SM00240">
    <property type="entry name" value="FHA"/>
    <property type="match status" value="1"/>
</dbReference>
<dbReference type="Pfam" id="PF00498">
    <property type="entry name" value="FHA"/>
    <property type="match status" value="1"/>
</dbReference>
<dbReference type="Proteomes" id="UP000001880">
    <property type="component" value="Chromosome"/>
</dbReference>
<dbReference type="CDD" id="cd00060">
    <property type="entry name" value="FHA"/>
    <property type="match status" value="1"/>
</dbReference>
<protein>
    <submittedName>
        <fullName evidence="3">FHA domain containing protein</fullName>
    </submittedName>
</protein>
<evidence type="ECO:0000259" key="2">
    <source>
        <dbReference type="PROSITE" id="PS50006"/>
    </source>
</evidence>
<dbReference type="PROSITE" id="PS50006">
    <property type="entry name" value="FHA_DOMAIN"/>
    <property type="match status" value="1"/>
</dbReference>
<dbReference type="AlphaFoldDB" id="D0LX71"/>
<name>D0LX71_HALO1</name>
<evidence type="ECO:0000313" key="4">
    <source>
        <dbReference type="Proteomes" id="UP000001880"/>
    </source>
</evidence>
<dbReference type="STRING" id="502025.Hoch_3611"/>
<sequence>MFLRYLEPIFRPYRAVRNAIMRVRTTKGNFQAEVSRVKGFKNVAASKANQARAQVQKAQGQAQKAQGQAQKAQGQAQKIQGQAGQMQARAGQMQGPPMQGQMPPGSAPPGQPPGAPMGLNPNPPIKTVGFFRRRKVCTQCQSELDKTWDSCPYCAQNAQAQQPAPGGAPKTQAFMVDAGGGTRQLLGWLIPIEGPQRGELYTLAPKSVVGTEPTCHVVLSDTYMSSQHAELVAEGGVWILRDLGSTNGTYVNDQRITQRELVDNDFVRFGQSMVKFKSL</sequence>